<accession>A0ABV4E8G1</accession>
<dbReference type="RefSeq" id="WP_253460226.1">
    <property type="nucleotide sequence ID" value="NZ_JBGFFX010000006.1"/>
</dbReference>
<gene>
    <name evidence="9 12" type="primary">entS</name>
    <name evidence="12" type="ORF">AB6T85_11875</name>
</gene>
<evidence type="ECO:0000256" key="9">
    <source>
        <dbReference type="HAMAP-Rule" id="MF_01436"/>
    </source>
</evidence>
<feature type="transmembrane region" description="Helical" evidence="10">
    <location>
        <begin position="21"/>
        <end position="44"/>
    </location>
</feature>
<feature type="topological domain" description="Periplasmic" evidence="9">
    <location>
        <position position="178"/>
    </location>
</feature>
<feature type="topological domain" description="Cytoplasmic" evidence="9">
    <location>
        <begin position="1"/>
        <end position="21"/>
    </location>
</feature>
<feature type="transmembrane region" description="Helical" evidence="10">
    <location>
        <begin position="111"/>
        <end position="135"/>
    </location>
</feature>
<feature type="transmembrane region" description="Helical" evidence="10">
    <location>
        <begin position="147"/>
        <end position="170"/>
    </location>
</feature>
<feature type="topological domain" description="Periplasmic" evidence="9">
    <location>
        <position position="378"/>
    </location>
</feature>
<evidence type="ECO:0000256" key="7">
    <source>
        <dbReference type="ARBA" id="ARBA00023136"/>
    </source>
</evidence>
<dbReference type="PROSITE" id="PS50850">
    <property type="entry name" value="MFS"/>
    <property type="match status" value="1"/>
</dbReference>
<comment type="similarity">
    <text evidence="9">Belongs to the major facilitator superfamily. EntS (TC 2.A.1.38) family.</text>
</comment>
<protein>
    <recommendedName>
        <fullName evidence="9">Enterobactin exporter EntS</fullName>
    </recommendedName>
</protein>
<feature type="domain" description="Major facilitator superfamily (MFS) profile" evidence="11">
    <location>
        <begin position="18"/>
        <end position="403"/>
    </location>
</feature>
<evidence type="ECO:0000256" key="1">
    <source>
        <dbReference type="ARBA" id="ARBA00004651"/>
    </source>
</evidence>
<dbReference type="Pfam" id="PF07690">
    <property type="entry name" value="MFS_1"/>
    <property type="match status" value="1"/>
</dbReference>
<feature type="transmembrane region" description="Helical" evidence="10">
    <location>
        <begin position="84"/>
        <end position="105"/>
    </location>
</feature>
<keyword evidence="7 9" id="KW-0472">Membrane</keyword>
<feature type="transmembrane region" description="Helical" evidence="10">
    <location>
        <begin position="50"/>
        <end position="72"/>
    </location>
</feature>
<keyword evidence="4 9" id="KW-0997">Cell inner membrane</keyword>
<feature type="topological domain" description="Cytoplasmic" evidence="9">
    <location>
        <begin position="131"/>
        <end position="156"/>
    </location>
</feature>
<organism evidence="12 13">
    <name type="scientific">Erwinia aeris</name>
    <dbReference type="NCBI Taxonomy" id="3239803"/>
    <lineage>
        <taxon>Bacteria</taxon>
        <taxon>Pseudomonadati</taxon>
        <taxon>Pseudomonadota</taxon>
        <taxon>Gammaproteobacteria</taxon>
        <taxon>Enterobacterales</taxon>
        <taxon>Erwiniaceae</taxon>
        <taxon>Erwinia</taxon>
    </lineage>
</organism>
<feature type="topological domain" description="Cytoplasmic" evidence="9">
    <location>
        <begin position="77"/>
        <end position="83"/>
    </location>
</feature>
<dbReference type="HAMAP" id="MF_01436">
    <property type="entry name" value="MFS_EntS"/>
    <property type="match status" value="1"/>
</dbReference>
<dbReference type="InterPro" id="IPR020846">
    <property type="entry name" value="MFS_dom"/>
</dbReference>
<proteinExistence type="inferred from homology"/>
<dbReference type="PRINTS" id="PR00173">
    <property type="entry name" value="EDTRNSPORT"/>
</dbReference>
<evidence type="ECO:0000259" key="11">
    <source>
        <dbReference type="PROSITE" id="PS50850"/>
    </source>
</evidence>
<feature type="topological domain" description="Periplasmic" evidence="9">
    <location>
        <begin position="105"/>
        <end position="109"/>
    </location>
</feature>
<feature type="topological domain" description="Cytoplasmic" evidence="9">
    <location>
        <begin position="200"/>
        <end position="218"/>
    </location>
</feature>
<feature type="topological domain" description="Periplasmic" evidence="9">
    <location>
        <begin position="43"/>
        <end position="55"/>
    </location>
</feature>
<feature type="transmembrane region" description="Helical" evidence="10">
    <location>
        <begin position="317"/>
        <end position="336"/>
    </location>
</feature>
<dbReference type="Gene3D" id="1.20.1250.20">
    <property type="entry name" value="MFS general substrate transporter like domains"/>
    <property type="match status" value="1"/>
</dbReference>
<feature type="transmembrane region" description="Helical" evidence="10">
    <location>
        <begin position="259"/>
        <end position="278"/>
    </location>
</feature>
<keyword evidence="13" id="KW-1185">Reference proteome</keyword>
<feature type="topological domain" description="Cytoplasmic" evidence="9">
    <location>
        <begin position="400"/>
        <end position="418"/>
    </location>
</feature>
<feature type="transmembrane region" description="Helical" evidence="10">
    <location>
        <begin position="383"/>
        <end position="401"/>
    </location>
</feature>
<dbReference type="EMBL" id="JBGFFX010000006">
    <property type="protein sequence ID" value="MEY8771121.1"/>
    <property type="molecule type" value="Genomic_DNA"/>
</dbReference>
<evidence type="ECO:0000256" key="2">
    <source>
        <dbReference type="ARBA" id="ARBA00022448"/>
    </source>
</evidence>
<comment type="function">
    <text evidence="9">Component of an export pathway for enterobactin.</text>
</comment>
<evidence type="ECO:0000313" key="13">
    <source>
        <dbReference type="Proteomes" id="UP001565243"/>
    </source>
</evidence>
<evidence type="ECO:0000256" key="4">
    <source>
        <dbReference type="ARBA" id="ARBA00022519"/>
    </source>
</evidence>
<dbReference type="CDD" id="cd06173">
    <property type="entry name" value="MFS_MefA_like"/>
    <property type="match status" value="1"/>
</dbReference>
<name>A0ABV4E8G1_9GAMM</name>
<evidence type="ECO:0000313" key="12">
    <source>
        <dbReference type="EMBL" id="MEY8771121.1"/>
    </source>
</evidence>
<feature type="transmembrane region" description="Helical" evidence="10">
    <location>
        <begin position="217"/>
        <end position="239"/>
    </location>
</feature>
<dbReference type="InterPro" id="IPR023722">
    <property type="entry name" value="Enterobactin_exp_EntS"/>
</dbReference>
<keyword evidence="2 9" id="KW-0813">Transport</keyword>
<evidence type="ECO:0000256" key="8">
    <source>
        <dbReference type="ARBA" id="ARBA00038075"/>
    </source>
</evidence>
<comment type="subcellular location">
    <subcellularLocation>
        <location evidence="9">Cell inner membrane</location>
        <topology evidence="9">Multi-pass membrane protein</topology>
    </subcellularLocation>
    <subcellularLocation>
        <location evidence="1">Cell membrane</location>
        <topology evidence="1">Multi-pass membrane protein</topology>
    </subcellularLocation>
</comment>
<comment type="caution">
    <text evidence="12">The sequence shown here is derived from an EMBL/GenBank/DDBJ whole genome shotgun (WGS) entry which is preliminary data.</text>
</comment>
<evidence type="ECO:0000256" key="10">
    <source>
        <dbReference type="SAM" id="Phobius"/>
    </source>
</evidence>
<dbReference type="PANTHER" id="PTHR23513:SF9">
    <property type="entry name" value="ENTEROBACTIN EXPORTER ENTS"/>
    <property type="match status" value="1"/>
</dbReference>
<dbReference type="InterPro" id="IPR036259">
    <property type="entry name" value="MFS_trans_sf"/>
</dbReference>
<dbReference type="Proteomes" id="UP001565243">
    <property type="component" value="Unassembled WGS sequence"/>
</dbReference>
<keyword evidence="3 9" id="KW-1003">Cell membrane</keyword>
<feature type="transmembrane region" description="Helical" evidence="10">
    <location>
        <begin position="290"/>
        <end position="311"/>
    </location>
</feature>
<feature type="topological domain" description="Cytoplasmic" evidence="9">
    <location>
        <begin position="337"/>
        <end position="356"/>
    </location>
</feature>
<dbReference type="InterPro" id="IPR011701">
    <property type="entry name" value="MFS"/>
</dbReference>
<evidence type="ECO:0000256" key="5">
    <source>
        <dbReference type="ARBA" id="ARBA00022692"/>
    </source>
</evidence>
<dbReference type="PANTHER" id="PTHR23513">
    <property type="entry name" value="INTEGRAL MEMBRANE EFFLUX PROTEIN-RELATED"/>
    <property type="match status" value="1"/>
</dbReference>
<keyword evidence="6 9" id="KW-1133">Transmembrane helix</keyword>
<feature type="topological domain" description="Cytoplasmic" evidence="9">
    <location>
        <begin position="278"/>
        <end position="287"/>
    </location>
</feature>
<keyword evidence="5 9" id="KW-0812">Transmembrane</keyword>
<sequence length="418" mass="43402">MKKQTFMLSLSLLKTHPDFRAVFIARFISILALGLLGVGVPVQIQQLTGSAWQVSLAVTLTGAALFTGLMLGGVLADRHERRRLILFARSTCGLGFIGLCVNAAMPSPSLTAIYLLGIWDGFFGAIGVTALLAATPALVGRENLMQAGAITMLTVRLGAVISPMVGGVLLAAGGVFWNFALAAAGTFITLIPLLRLPSLPPPPQSHARPLRSLAEGFTFLLGHRLIGGVALVGALLTMATAVRVLYPALAIRWELSAQQIGFLYAAVPLGAAAGALTSGNLAQHPRPGKVMLFTAVAAFVAVGLCGLMPYWEAGALCLMLFGYLSALSALLQYTLIQTLTPDAMLGRINGLWTAQNVMGDSLGALLLGAMTTVMLPATAASSSGLGLAIVSLVLAAAFGSLRRYRQPAPASPGESVTE</sequence>
<comment type="similarity">
    <text evidence="8">Belongs to the major facilitator superfamily. Drug:H(+) antiporter-3 (DHA3) (TC 2.A.1.21) family.</text>
</comment>
<evidence type="ECO:0000256" key="6">
    <source>
        <dbReference type="ARBA" id="ARBA00022989"/>
    </source>
</evidence>
<dbReference type="SUPFAM" id="SSF103473">
    <property type="entry name" value="MFS general substrate transporter"/>
    <property type="match status" value="1"/>
</dbReference>
<dbReference type="NCBIfam" id="NF007792">
    <property type="entry name" value="PRK10489.1"/>
    <property type="match status" value="1"/>
</dbReference>
<feature type="topological domain" description="Periplasmic" evidence="9">
    <location>
        <begin position="308"/>
        <end position="313"/>
    </location>
</feature>
<evidence type="ECO:0000256" key="3">
    <source>
        <dbReference type="ARBA" id="ARBA00022475"/>
    </source>
</evidence>
<reference evidence="12 13" key="1">
    <citation type="submission" date="2024-07" db="EMBL/GenBank/DDBJ databases">
        <authorList>
            <person name="Hebao G."/>
        </authorList>
    </citation>
    <scope>NUCLEOTIDE SEQUENCE [LARGE SCALE GENOMIC DNA]</scope>
    <source>
        <strain evidence="12 13">ACCC 02193</strain>
    </source>
</reference>
<feature type="topological domain" description="Periplasmic" evidence="9">
    <location>
        <begin position="240"/>
        <end position="256"/>
    </location>
</feature>